<protein>
    <submittedName>
        <fullName evidence="2">Flavodoxin</fullName>
    </submittedName>
</protein>
<dbReference type="Gene3D" id="3.40.50.360">
    <property type="match status" value="1"/>
</dbReference>
<dbReference type="KEGG" id="mpl:Mpal_2355"/>
<evidence type="ECO:0000259" key="1">
    <source>
        <dbReference type="Pfam" id="PF12724"/>
    </source>
</evidence>
<dbReference type="PANTHER" id="PTHR38030">
    <property type="entry name" value="PROTOPORPHYRINOGEN IX DEHYDROGENASE [MENAQUINONE]"/>
    <property type="match status" value="1"/>
</dbReference>
<dbReference type="Pfam" id="PF12724">
    <property type="entry name" value="Flavodoxin_5"/>
    <property type="match status" value="1"/>
</dbReference>
<gene>
    <name evidence="2" type="ordered locus">Mpal_2355</name>
</gene>
<organism evidence="2 3">
    <name type="scientific">Methanosphaerula palustris (strain ATCC BAA-1556 / DSM 19958 / E1-9c)</name>
    <dbReference type="NCBI Taxonomy" id="521011"/>
    <lineage>
        <taxon>Archaea</taxon>
        <taxon>Methanobacteriati</taxon>
        <taxon>Methanobacteriota</taxon>
        <taxon>Stenosarchaea group</taxon>
        <taxon>Methanomicrobia</taxon>
        <taxon>Methanomicrobiales</taxon>
        <taxon>Methanoregulaceae</taxon>
        <taxon>Methanosphaerula</taxon>
    </lineage>
</organism>
<dbReference type="InterPro" id="IPR052200">
    <property type="entry name" value="Protoporphyrinogen_IX_DH"/>
</dbReference>
<dbReference type="STRING" id="521011.Mpal_2355"/>
<dbReference type="EMBL" id="CP001338">
    <property type="protein sequence ID" value="ACL17638.1"/>
    <property type="molecule type" value="Genomic_DNA"/>
</dbReference>
<sequence length="151" mass="16747">MKVLIVYQSMHHGNTRVIAEALATELYAECREIGQVKPQDLEGSDLIGFGSGIYFGKHHQSLIKLAERMQLASGQRAFIFSTAGLPLLSKRWHRALKVALANHGVPVCGEFCSARYDTYAIFGVIGGIHRGRPDQRDVDRAVAFAKEFSCR</sequence>
<keyword evidence="3" id="KW-1185">Reference proteome</keyword>
<dbReference type="GO" id="GO:0006783">
    <property type="term" value="P:heme biosynthetic process"/>
    <property type="evidence" value="ECO:0007669"/>
    <property type="project" value="TreeGrafter"/>
</dbReference>
<dbReference type="OrthoDB" id="63875at2157"/>
<dbReference type="GeneID" id="7272076"/>
<dbReference type="Proteomes" id="UP000002457">
    <property type="component" value="Chromosome"/>
</dbReference>
<dbReference type="AlphaFoldDB" id="B8GED7"/>
<evidence type="ECO:0000313" key="3">
    <source>
        <dbReference type="Proteomes" id="UP000002457"/>
    </source>
</evidence>
<evidence type="ECO:0000313" key="2">
    <source>
        <dbReference type="EMBL" id="ACL17638.1"/>
    </source>
</evidence>
<proteinExistence type="predicted"/>
<dbReference type="GO" id="GO:0070819">
    <property type="term" value="F:menaquinone-dependent protoporphyrinogen oxidase activity"/>
    <property type="evidence" value="ECO:0007669"/>
    <property type="project" value="TreeGrafter"/>
</dbReference>
<dbReference type="eggNOG" id="arCOG00519">
    <property type="taxonomic scope" value="Archaea"/>
</dbReference>
<accession>B8GED7</accession>
<dbReference type="InterPro" id="IPR026816">
    <property type="entry name" value="Flavodoxin_dom"/>
</dbReference>
<reference evidence="2 3" key="1">
    <citation type="journal article" date="2015" name="Genome Announc.">
        <title>Complete Genome Sequence of Methanosphaerula palustris E1-9CT, a Hydrogenotrophic Methanogen Isolated from a Minerotrophic Fen Peatland.</title>
        <authorList>
            <person name="Cadillo-Quiroz H."/>
            <person name="Browne P."/>
            <person name="Kyrpides N."/>
            <person name="Woyke T."/>
            <person name="Goodwin L."/>
            <person name="Detter C."/>
            <person name="Yavitt J.B."/>
            <person name="Zinder S.H."/>
        </authorList>
    </citation>
    <scope>NUCLEOTIDE SEQUENCE [LARGE SCALE GENOMIC DNA]</scope>
    <source>
        <strain evidence="3">ATCC BAA-1556 / DSM 19958 / E1-9c</strain>
    </source>
</reference>
<dbReference type="RefSeq" id="WP_012618957.1">
    <property type="nucleotide sequence ID" value="NC_011832.1"/>
</dbReference>
<dbReference type="SUPFAM" id="SSF52218">
    <property type="entry name" value="Flavoproteins"/>
    <property type="match status" value="1"/>
</dbReference>
<dbReference type="GO" id="GO:0010181">
    <property type="term" value="F:FMN binding"/>
    <property type="evidence" value="ECO:0007669"/>
    <property type="project" value="TreeGrafter"/>
</dbReference>
<dbReference type="HOGENOM" id="CLU_105338_0_0_2"/>
<feature type="domain" description="Flavodoxin" evidence="1">
    <location>
        <begin position="4"/>
        <end position="82"/>
    </location>
</feature>
<dbReference type="InterPro" id="IPR029039">
    <property type="entry name" value="Flavoprotein-like_sf"/>
</dbReference>
<name>B8GED7_METPE</name>
<dbReference type="PANTHER" id="PTHR38030:SF2">
    <property type="entry name" value="PROTOPORPHYRINOGEN IX DEHYDROGENASE [QUINONE]"/>
    <property type="match status" value="1"/>
</dbReference>